<dbReference type="InParanoid" id="A0A1Y2G5Z1"/>
<dbReference type="InterPro" id="IPR040141">
    <property type="entry name" value="ZPR1"/>
</dbReference>
<dbReference type="AlphaFoldDB" id="A0A1Y2G5Z1"/>
<name>A0A1Y2G5Z1_9FUNG</name>
<evidence type="ECO:0000256" key="6">
    <source>
        <dbReference type="ARBA" id="ARBA00022833"/>
    </source>
</evidence>
<evidence type="ECO:0000256" key="9">
    <source>
        <dbReference type="SAM" id="MobiDB-lite"/>
    </source>
</evidence>
<dbReference type="InterPro" id="IPR042452">
    <property type="entry name" value="ZPR1_Znf1/2"/>
</dbReference>
<evidence type="ECO:0000256" key="1">
    <source>
        <dbReference type="ARBA" id="ARBA00004123"/>
    </source>
</evidence>
<accession>A0A1Y2G5Z1</accession>
<evidence type="ECO:0000259" key="10">
    <source>
        <dbReference type="SMART" id="SM00709"/>
    </source>
</evidence>
<reference evidence="11 12" key="1">
    <citation type="submission" date="2016-07" db="EMBL/GenBank/DDBJ databases">
        <title>Pervasive Adenine N6-methylation of Active Genes in Fungi.</title>
        <authorList>
            <consortium name="DOE Joint Genome Institute"/>
            <person name="Mondo S.J."/>
            <person name="Dannebaum R.O."/>
            <person name="Kuo R.C."/>
            <person name="Labutti K."/>
            <person name="Haridas S."/>
            <person name="Kuo A."/>
            <person name="Salamov A."/>
            <person name="Ahrendt S.R."/>
            <person name="Lipzen A."/>
            <person name="Sullivan W."/>
            <person name="Andreopoulos W.B."/>
            <person name="Clum A."/>
            <person name="Lindquist E."/>
            <person name="Daum C."/>
            <person name="Ramamoorthy G.K."/>
            <person name="Gryganskyi A."/>
            <person name="Culley D."/>
            <person name="Magnuson J.K."/>
            <person name="James T.Y."/>
            <person name="O'Malley M.A."/>
            <person name="Stajich J.E."/>
            <person name="Spatafora J.W."/>
            <person name="Visel A."/>
            <person name="Grigoriev I.V."/>
        </authorList>
    </citation>
    <scope>NUCLEOTIDE SEQUENCE [LARGE SCALE GENOMIC DNA]</scope>
    <source>
        <strain evidence="11 12">NRRL 3116</strain>
    </source>
</reference>
<dbReference type="Proteomes" id="UP000193648">
    <property type="component" value="Unassembled WGS sequence"/>
</dbReference>
<dbReference type="Gene3D" id="2.20.25.420">
    <property type="entry name" value="ZPR1, zinc finger domain"/>
    <property type="match status" value="2"/>
</dbReference>
<keyword evidence="4" id="KW-0677">Repeat</keyword>
<feature type="region of interest" description="Disordered" evidence="9">
    <location>
        <begin position="232"/>
        <end position="260"/>
    </location>
</feature>
<dbReference type="InterPro" id="IPR056180">
    <property type="entry name" value="ZPR1_jr_dom"/>
</dbReference>
<evidence type="ECO:0000313" key="12">
    <source>
        <dbReference type="Proteomes" id="UP000193648"/>
    </source>
</evidence>
<evidence type="ECO:0000256" key="2">
    <source>
        <dbReference type="ARBA" id="ARBA00008354"/>
    </source>
</evidence>
<keyword evidence="6" id="KW-0862">Zinc</keyword>
<feature type="domain" description="Zinc finger ZPR1-type" evidence="10">
    <location>
        <begin position="52"/>
        <end position="208"/>
    </location>
</feature>
<dbReference type="EMBL" id="MCFF01000076">
    <property type="protein sequence ID" value="ORY97001.1"/>
    <property type="molecule type" value="Genomic_DNA"/>
</dbReference>
<dbReference type="RefSeq" id="XP_021875563.1">
    <property type="nucleotide sequence ID" value="XM_022026079.1"/>
</dbReference>
<feature type="compositionally biased region" description="Basic and acidic residues" evidence="9">
    <location>
        <begin position="514"/>
        <end position="543"/>
    </location>
</feature>
<protein>
    <submittedName>
        <fullName evidence="11">ZPR1 zinc-finger domain-domain-containing protein</fullName>
    </submittedName>
</protein>
<dbReference type="PANTHER" id="PTHR10876:SF0">
    <property type="entry name" value="ZINC FINGER PROTEIN ZPR1"/>
    <property type="match status" value="1"/>
</dbReference>
<dbReference type="STRING" id="64571.A0A1Y2G5Z1"/>
<dbReference type="SMART" id="SM00709">
    <property type="entry name" value="Zpr1"/>
    <property type="match status" value="2"/>
</dbReference>
<dbReference type="GeneID" id="33567922"/>
<dbReference type="NCBIfam" id="TIGR00310">
    <property type="entry name" value="ZPR1_znf"/>
    <property type="match status" value="2"/>
</dbReference>
<dbReference type="FunFam" id="2.20.25.420:FF:000002">
    <property type="entry name" value="Zinc finger protein ZPR1"/>
    <property type="match status" value="1"/>
</dbReference>
<dbReference type="GO" id="GO:0009749">
    <property type="term" value="P:response to glucose"/>
    <property type="evidence" value="ECO:0007669"/>
    <property type="project" value="EnsemblFungi"/>
</dbReference>
<dbReference type="GO" id="GO:0008270">
    <property type="term" value="F:zinc ion binding"/>
    <property type="evidence" value="ECO:0007669"/>
    <property type="project" value="UniProtKB-KW"/>
</dbReference>
<dbReference type="PANTHER" id="PTHR10876">
    <property type="entry name" value="ZINC FINGER PROTEIN ZPR1"/>
    <property type="match status" value="1"/>
</dbReference>
<sequence>MSEESKNNDLGLSASLANTALFDKSHQAQDTPTDGPLFQDIDGDQRVTEIESLCMNCHESGTTRLLLTRVPHFREVIIMAFDCPHCGYRTNELQQANAVAVGGAIYTCKVTTKADLNRQLVKTNTAVVKIPEIDFEIPAQRGHLTTIEGILQTAIDDLGSDQPVRRHMDEALYHQIDGIIKKLQDCAENKFPFTIILDDPAGNSYIESLDAPKLDSKLDLSVYMRTRAQERAMGLSVPEDEDENEKIKETEETEEAVPVPMTKDQQIEHAQRQLWEAGLTETDLQKEREAKSQAAIVEGKDPNLSEDEEELPDVLSFPANCSSCNAPSDTKMHILDIPHFKEVIIMSTTCDHCGYKSNEVKAGGPVSKNGKRIILKIEDTEDMSRDILKSETCGLSIPEIDLELKSGTLGGRFTTVEGLLRQVHEELSSKVPAESENQPDRRRVFTKFLDKLEQVMSLEIKSTLILDDPLGNSYLQNLYAPEPDPAMTIEEYERTFEQNEALGLNDMRLENYEGDVDDARSAHHEAEHHGEEDGLTEEQKEAEETSGGGVSGGH</sequence>
<feature type="region of interest" description="Disordered" evidence="9">
    <location>
        <begin position="514"/>
        <end position="554"/>
    </location>
</feature>
<dbReference type="InterPro" id="IPR004457">
    <property type="entry name" value="Znf_ZPR1"/>
</dbReference>
<evidence type="ECO:0000256" key="5">
    <source>
        <dbReference type="ARBA" id="ARBA00022771"/>
    </source>
</evidence>
<dbReference type="GO" id="GO:0061770">
    <property type="term" value="F:translation elongation factor binding"/>
    <property type="evidence" value="ECO:0007669"/>
    <property type="project" value="EnsemblFungi"/>
</dbReference>
<comment type="caution">
    <text evidence="11">The sequence shown here is derived from an EMBL/GenBank/DDBJ whole genome shotgun (WGS) entry which is preliminary data.</text>
</comment>
<dbReference type="Pfam" id="PF22794">
    <property type="entry name" value="jr-ZPR1"/>
    <property type="match status" value="2"/>
</dbReference>
<organism evidence="11 12">
    <name type="scientific">Lobosporangium transversale</name>
    <dbReference type="NCBI Taxonomy" id="64571"/>
    <lineage>
        <taxon>Eukaryota</taxon>
        <taxon>Fungi</taxon>
        <taxon>Fungi incertae sedis</taxon>
        <taxon>Mucoromycota</taxon>
        <taxon>Mortierellomycotina</taxon>
        <taxon>Mortierellomycetes</taxon>
        <taxon>Mortierellales</taxon>
        <taxon>Mortierellaceae</taxon>
        <taxon>Lobosporangium</taxon>
    </lineage>
</organism>
<proteinExistence type="inferred from homology"/>
<dbReference type="Pfam" id="PF03367">
    <property type="entry name" value="Zn_ribbon_ZPR1"/>
    <property type="match status" value="2"/>
</dbReference>
<comment type="subcellular location">
    <subcellularLocation>
        <location evidence="1">Nucleus</location>
    </subcellularLocation>
</comment>
<dbReference type="GO" id="GO:0005634">
    <property type="term" value="C:nucleus"/>
    <property type="evidence" value="ECO:0007669"/>
    <property type="project" value="UniProtKB-SubCell"/>
</dbReference>
<comment type="similarity">
    <text evidence="2">Belongs to the ZPR1 family.</text>
</comment>
<keyword evidence="7" id="KW-0539">Nucleus</keyword>
<dbReference type="FunFam" id="2.20.25.420:FF:000001">
    <property type="entry name" value="Zinc finger protein ZPR1"/>
    <property type="match status" value="1"/>
</dbReference>
<keyword evidence="12" id="KW-1185">Reference proteome</keyword>
<dbReference type="GO" id="GO:0000086">
    <property type="term" value="P:G2/M transition of mitotic cell cycle"/>
    <property type="evidence" value="ECO:0007669"/>
    <property type="project" value="EnsemblFungi"/>
</dbReference>
<dbReference type="GO" id="GO:0006458">
    <property type="term" value="P:'de novo' protein folding"/>
    <property type="evidence" value="ECO:0007669"/>
    <property type="project" value="EnsemblFungi"/>
</dbReference>
<comment type="function">
    <text evidence="8">Acts as a protein folding chaperone for elongation factor 1-alpha.</text>
</comment>
<evidence type="ECO:0000256" key="7">
    <source>
        <dbReference type="ARBA" id="ARBA00023242"/>
    </source>
</evidence>
<evidence type="ECO:0000313" key="11">
    <source>
        <dbReference type="EMBL" id="ORY97001.1"/>
    </source>
</evidence>
<dbReference type="FunCoup" id="A0A1Y2G5Z1">
    <property type="interactions" value="898"/>
</dbReference>
<evidence type="ECO:0000256" key="4">
    <source>
        <dbReference type="ARBA" id="ARBA00022737"/>
    </source>
</evidence>
<evidence type="ECO:0000256" key="8">
    <source>
        <dbReference type="ARBA" id="ARBA00054139"/>
    </source>
</evidence>
<keyword evidence="3" id="KW-0479">Metal-binding</keyword>
<dbReference type="GO" id="GO:0005737">
    <property type="term" value="C:cytoplasm"/>
    <property type="evidence" value="ECO:0007669"/>
    <property type="project" value="EnsemblFungi"/>
</dbReference>
<dbReference type="FunFam" id="2.60.120.1040:FF:000001">
    <property type="entry name" value="Zinc finger protein ZPR1"/>
    <property type="match status" value="1"/>
</dbReference>
<dbReference type="FunFam" id="2.60.120.1040:FF:000003">
    <property type="entry name" value="Zinc finger protein zpr1"/>
    <property type="match status" value="1"/>
</dbReference>
<dbReference type="Gene3D" id="2.60.120.1040">
    <property type="entry name" value="ZPR1, A/B domain"/>
    <property type="match status" value="2"/>
</dbReference>
<feature type="domain" description="Zinc finger ZPR1-type" evidence="10">
    <location>
        <begin position="319"/>
        <end position="477"/>
    </location>
</feature>
<dbReference type="OrthoDB" id="308464at2759"/>
<keyword evidence="5 11" id="KW-0863">Zinc-finger</keyword>
<dbReference type="InterPro" id="IPR042451">
    <property type="entry name" value="ZPR1_A/B_dom"/>
</dbReference>
<evidence type="ECO:0000256" key="3">
    <source>
        <dbReference type="ARBA" id="ARBA00022723"/>
    </source>
</evidence>
<gene>
    <name evidence="11" type="ORF">BCR41DRAFT_364786</name>
</gene>
<dbReference type="GO" id="GO:0044183">
    <property type="term" value="F:protein folding chaperone"/>
    <property type="evidence" value="ECO:0007669"/>
    <property type="project" value="EnsemblFungi"/>
</dbReference>